<feature type="domain" description="N-acetyltransferase" evidence="3">
    <location>
        <begin position="214"/>
        <end position="364"/>
    </location>
</feature>
<dbReference type="AlphaFoldDB" id="A0AAE1BKI8"/>
<dbReference type="GO" id="GO:0005737">
    <property type="term" value="C:cytoplasm"/>
    <property type="evidence" value="ECO:0007669"/>
    <property type="project" value="TreeGrafter"/>
</dbReference>
<organism evidence="4 5">
    <name type="scientific">Petrolisthes cinctipes</name>
    <name type="common">Flat porcelain crab</name>
    <dbReference type="NCBI Taxonomy" id="88211"/>
    <lineage>
        <taxon>Eukaryota</taxon>
        <taxon>Metazoa</taxon>
        <taxon>Ecdysozoa</taxon>
        <taxon>Arthropoda</taxon>
        <taxon>Crustacea</taxon>
        <taxon>Multicrustacea</taxon>
        <taxon>Malacostraca</taxon>
        <taxon>Eumalacostraca</taxon>
        <taxon>Eucarida</taxon>
        <taxon>Decapoda</taxon>
        <taxon>Pleocyemata</taxon>
        <taxon>Anomura</taxon>
        <taxon>Galatheoidea</taxon>
        <taxon>Porcellanidae</taxon>
        <taxon>Petrolisthes</taxon>
    </lineage>
</organism>
<proteinExistence type="predicted"/>
<feature type="compositionally biased region" description="Basic and acidic residues" evidence="1">
    <location>
        <begin position="468"/>
        <end position="490"/>
    </location>
</feature>
<dbReference type="Proteomes" id="UP001286313">
    <property type="component" value="Unassembled WGS sequence"/>
</dbReference>
<keyword evidence="5" id="KW-1185">Reference proteome</keyword>
<gene>
    <name evidence="4" type="ORF">Pcinc_040942</name>
</gene>
<keyword evidence="2" id="KW-0812">Transmembrane</keyword>
<protein>
    <recommendedName>
        <fullName evidence="3">N-acetyltransferase domain-containing protein</fullName>
    </recommendedName>
</protein>
<dbReference type="CDD" id="cd04301">
    <property type="entry name" value="NAT_SF"/>
    <property type="match status" value="1"/>
</dbReference>
<evidence type="ECO:0000313" key="4">
    <source>
        <dbReference type="EMBL" id="KAK3852472.1"/>
    </source>
</evidence>
<dbReference type="PANTHER" id="PTHR13538:SF4">
    <property type="entry name" value="N-ALPHA-ACETYLTRANSFERASE 80"/>
    <property type="match status" value="1"/>
</dbReference>
<dbReference type="Pfam" id="PF09781">
    <property type="entry name" value="NDUF_B5"/>
    <property type="match status" value="1"/>
</dbReference>
<evidence type="ECO:0000313" key="5">
    <source>
        <dbReference type="Proteomes" id="UP001286313"/>
    </source>
</evidence>
<dbReference type="GO" id="GO:0008080">
    <property type="term" value="F:N-acetyltransferase activity"/>
    <property type="evidence" value="ECO:0007669"/>
    <property type="project" value="InterPro"/>
</dbReference>
<name>A0AAE1BKI8_PETCI</name>
<feature type="region of interest" description="Disordered" evidence="1">
    <location>
        <begin position="417"/>
        <end position="490"/>
    </location>
</feature>
<dbReference type="PANTHER" id="PTHR13538">
    <property type="entry name" value="N-ACETYLTRANSFERASE 6"/>
    <property type="match status" value="1"/>
</dbReference>
<dbReference type="InterPro" id="IPR016181">
    <property type="entry name" value="Acyl_CoA_acyltransferase"/>
</dbReference>
<feature type="transmembrane region" description="Helical" evidence="2">
    <location>
        <begin position="54"/>
        <end position="76"/>
    </location>
</feature>
<dbReference type="Pfam" id="PF00583">
    <property type="entry name" value="Acetyltransf_1"/>
    <property type="match status" value="1"/>
</dbReference>
<evidence type="ECO:0000256" key="1">
    <source>
        <dbReference type="SAM" id="MobiDB-lite"/>
    </source>
</evidence>
<evidence type="ECO:0000259" key="3">
    <source>
        <dbReference type="PROSITE" id="PS51186"/>
    </source>
</evidence>
<dbReference type="InterPro" id="IPR000182">
    <property type="entry name" value="GNAT_dom"/>
</dbReference>
<dbReference type="InterPro" id="IPR039840">
    <property type="entry name" value="NAA80"/>
</dbReference>
<dbReference type="GO" id="GO:1905502">
    <property type="term" value="F:acetyl-CoA binding"/>
    <property type="evidence" value="ECO:0007669"/>
    <property type="project" value="TreeGrafter"/>
</dbReference>
<keyword evidence="2" id="KW-1133">Transmembrane helix</keyword>
<dbReference type="EMBL" id="JAWQEG010007397">
    <property type="protein sequence ID" value="KAK3852472.1"/>
    <property type="molecule type" value="Genomic_DNA"/>
</dbReference>
<feature type="compositionally biased region" description="Pro residues" evidence="1">
    <location>
        <begin position="430"/>
        <end position="465"/>
    </location>
</feature>
<dbReference type="Gene3D" id="3.40.630.30">
    <property type="match status" value="1"/>
</dbReference>
<dbReference type="InterPro" id="IPR019173">
    <property type="entry name" value="NADH_UbQ_OxRdtase_B5_su"/>
</dbReference>
<dbReference type="SUPFAM" id="SSF55729">
    <property type="entry name" value="Acyl-CoA N-acyltransferases (Nat)"/>
    <property type="match status" value="1"/>
</dbReference>
<comment type="caution">
    <text evidence="4">The sequence shown here is derived from an EMBL/GenBank/DDBJ whole genome shotgun (WGS) entry which is preliminary data.</text>
</comment>
<keyword evidence="2" id="KW-0472">Membrane</keyword>
<sequence length="490" mass="56090">MSVISCLRLSSLRNNIISPTKCLITVQREMGHGGPKKMVITASRWQWHKYKDLLHFYTMLGLIPLGTLVFAINVFIGPAKLAPIPEDYNPKNWEYYQHPISRFLARFLYPSHQQDYEKYLHFVYEENEKKQMRLLETKVKEMMAERGDSQAFYYRPILTKYHRYVRKVYDDLDDTRVLRSSREAIDNVLLSVIRVGKTTRYKMTGSAREEEEEITLVPLHHHPEHINDCMTILNEQWPRSTTLRLRSLNSSCDKLPTSLALVRQQHEDLTEVIGHGRINLVPREVGGAWVESVIIRRDLRGRGYGRVLMARMEEYARKCGFTTVFLSTHDQQEFYARLGYEFCAPVCIYGGVVNSNLLPRQFLPTLMPAVKTPTHPLVDTSSHPSVSVKNTSQVSFPNDVESVKNLCNKLTTKCEIEDTVKPNKQQQQIPSPPSSPPPSSPPPPPPPPPPPNPSSPPPPPPPPPSSKIRKEDISKIDLSKASKMYMKKEL</sequence>
<accession>A0AAE1BKI8</accession>
<evidence type="ECO:0000256" key="2">
    <source>
        <dbReference type="SAM" id="Phobius"/>
    </source>
</evidence>
<dbReference type="PROSITE" id="PS51186">
    <property type="entry name" value="GNAT"/>
    <property type="match status" value="1"/>
</dbReference>
<reference evidence="4" key="1">
    <citation type="submission" date="2023-10" db="EMBL/GenBank/DDBJ databases">
        <title>Genome assemblies of two species of porcelain crab, Petrolisthes cinctipes and Petrolisthes manimaculis (Anomura: Porcellanidae).</title>
        <authorList>
            <person name="Angst P."/>
        </authorList>
    </citation>
    <scope>NUCLEOTIDE SEQUENCE</scope>
    <source>
        <strain evidence="4">PB745_01</strain>
        <tissue evidence="4">Gill</tissue>
    </source>
</reference>